<dbReference type="KEGG" id="haei:MUN82_09450"/>
<dbReference type="RefSeq" id="WP_245096958.1">
    <property type="nucleotide sequence ID" value="NZ_CP095053.1"/>
</dbReference>
<dbReference type="InterPro" id="IPR010982">
    <property type="entry name" value="Lambda_DNA-bd_dom_sf"/>
</dbReference>
<dbReference type="SUPFAM" id="SSF53822">
    <property type="entry name" value="Periplasmic binding protein-like I"/>
    <property type="match status" value="1"/>
</dbReference>
<dbReference type="CDD" id="cd01392">
    <property type="entry name" value="HTH_LacI"/>
    <property type="match status" value="1"/>
</dbReference>
<name>A0A8T9SYZ9_9BACT</name>
<accession>A0A8T9SYZ9</accession>
<dbReference type="PROSITE" id="PS50943">
    <property type="entry name" value="HTH_CROC1"/>
    <property type="match status" value="1"/>
</dbReference>
<dbReference type="Gene3D" id="1.10.260.40">
    <property type="entry name" value="lambda repressor-like DNA-binding domains"/>
    <property type="match status" value="1"/>
</dbReference>
<evidence type="ECO:0000313" key="7">
    <source>
        <dbReference type="Proteomes" id="UP000829925"/>
    </source>
</evidence>
<keyword evidence="7" id="KW-1185">Reference proteome</keyword>
<dbReference type="PANTHER" id="PTHR30146:SF109">
    <property type="entry name" value="HTH-TYPE TRANSCRIPTIONAL REGULATOR GALS"/>
    <property type="match status" value="1"/>
</dbReference>
<dbReference type="InterPro" id="IPR028082">
    <property type="entry name" value="Peripla_BP_I"/>
</dbReference>
<dbReference type="PANTHER" id="PTHR30146">
    <property type="entry name" value="LACI-RELATED TRANSCRIPTIONAL REPRESSOR"/>
    <property type="match status" value="1"/>
</dbReference>
<dbReference type="InterPro" id="IPR000843">
    <property type="entry name" value="HTH_LacI"/>
</dbReference>
<dbReference type="GO" id="GO:0000976">
    <property type="term" value="F:transcription cis-regulatory region binding"/>
    <property type="evidence" value="ECO:0007669"/>
    <property type="project" value="TreeGrafter"/>
</dbReference>
<feature type="domain" description="HTH lacI-type" evidence="4">
    <location>
        <begin position="19"/>
        <end position="73"/>
    </location>
</feature>
<dbReference type="AlphaFoldDB" id="A0A8T9SYZ9"/>
<feature type="domain" description="HTH cro/C1-type" evidence="5">
    <location>
        <begin position="20"/>
        <end position="67"/>
    </location>
</feature>
<dbReference type="CDD" id="cd06267">
    <property type="entry name" value="PBP1_LacI_sugar_binding-like"/>
    <property type="match status" value="1"/>
</dbReference>
<dbReference type="PROSITE" id="PS50932">
    <property type="entry name" value="HTH_LACI_2"/>
    <property type="match status" value="1"/>
</dbReference>
<dbReference type="InterPro" id="IPR001387">
    <property type="entry name" value="Cro/C1-type_HTH"/>
</dbReference>
<proteinExistence type="predicted"/>
<dbReference type="SUPFAM" id="SSF47413">
    <property type="entry name" value="lambda repressor-like DNA-binding domains"/>
    <property type="match status" value="1"/>
</dbReference>
<evidence type="ECO:0000259" key="5">
    <source>
        <dbReference type="PROSITE" id="PS50943"/>
    </source>
</evidence>
<dbReference type="EMBL" id="CP095053">
    <property type="protein sequence ID" value="UOR07308.1"/>
    <property type="molecule type" value="Genomic_DNA"/>
</dbReference>
<evidence type="ECO:0000256" key="1">
    <source>
        <dbReference type="ARBA" id="ARBA00023015"/>
    </source>
</evidence>
<keyword evidence="3" id="KW-0804">Transcription</keyword>
<evidence type="ECO:0000256" key="2">
    <source>
        <dbReference type="ARBA" id="ARBA00023125"/>
    </source>
</evidence>
<organism evidence="6 7">
    <name type="scientific">Hymenobacter aerilatus</name>
    <dbReference type="NCBI Taxonomy" id="2932251"/>
    <lineage>
        <taxon>Bacteria</taxon>
        <taxon>Pseudomonadati</taxon>
        <taxon>Bacteroidota</taxon>
        <taxon>Cytophagia</taxon>
        <taxon>Cytophagales</taxon>
        <taxon>Hymenobacteraceae</taxon>
        <taxon>Hymenobacter</taxon>
    </lineage>
</organism>
<dbReference type="GO" id="GO:0003700">
    <property type="term" value="F:DNA-binding transcription factor activity"/>
    <property type="evidence" value="ECO:0007669"/>
    <property type="project" value="TreeGrafter"/>
</dbReference>
<gene>
    <name evidence="6" type="ORF">MUN82_09450</name>
</gene>
<dbReference type="SMART" id="SM00354">
    <property type="entry name" value="HTH_LACI"/>
    <property type="match status" value="1"/>
</dbReference>
<evidence type="ECO:0000259" key="4">
    <source>
        <dbReference type="PROSITE" id="PS50932"/>
    </source>
</evidence>
<dbReference type="Pfam" id="PF13377">
    <property type="entry name" value="Peripla_BP_3"/>
    <property type="match status" value="1"/>
</dbReference>
<keyword evidence="2" id="KW-0238">DNA-binding</keyword>
<evidence type="ECO:0000256" key="3">
    <source>
        <dbReference type="ARBA" id="ARBA00023163"/>
    </source>
</evidence>
<dbReference type="Gene3D" id="3.40.50.2300">
    <property type="match status" value="2"/>
</dbReference>
<reference evidence="6 7" key="1">
    <citation type="submission" date="2022-04" db="EMBL/GenBank/DDBJ databases">
        <title>Hymenobacter sp. isolated from the air.</title>
        <authorList>
            <person name="Won M."/>
            <person name="Lee C.-M."/>
            <person name="Woen H.-Y."/>
            <person name="Kwon S.-W."/>
        </authorList>
    </citation>
    <scope>NUCLEOTIDE SEQUENCE [LARGE SCALE GENOMIC DNA]</scope>
    <source>
        <strain evidence="7">5413 J-13</strain>
    </source>
</reference>
<dbReference type="Proteomes" id="UP000829925">
    <property type="component" value="Chromosome"/>
</dbReference>
<protein>
    <submittedName>
        <fullName evidence="6">LacI family transcriptional regulator</fullName>
    </submittedName>
</protein>
<dbReference type="Pfam" id="PF00356">
    <property type="entry name" value="LacI"/>
    <property type="match status" value="1"/>
</dbReference>
<evidence type="ECO:0000313" key="6">
    <source>
        <dbReference type="EMBL" id="UOR07308.1"/>
    </source>
</evidence>
<dbReference type="InterPro" id="IPR046335">
    <property type="entry name" value="LacI/GalR-like_sensor"/>
</dbReference>
<sequence length="352" mass="39248">MLTLPHTHNAVAQKYNKRASITDLAKILNLSPSTISRALNGHADISEATKQRVWEVAKELNYQPNHLAAALRRGRSNMLGVIVPHINGHFFPSIMHGIETVASKAGFNVMICQSNEDVQREKNNIDALLNAQVEGILVSLARTTHDFQHFEKVRQQNIPLVFFDRMPEVSNVSGVVLDDHQGAYMAVRHLLEQGCRRIAHFAGPQHLNIYSNRHKGYLNALQAFGLPHDEQLMHFLPKLQQGAGEQAMRELLQLPEPPDAIFGSGDIPVAGALEVLHAQGIRVPEDIALAGFSNEPFTTLTTPKLTSVDQRGEQMGHSAVQLFLQMLKRSDNFAPHRVVLKPQLHIRESSMR</sequence>
<keyword evidence="1" id="KW-0805">Transcription regulation</keyword>